<sequence length="269" mass="31296">MSNSASAEEEELQTQDGQNRKIDEDDTNLKDDLQHRIFIDFETFLVNILHRPTNWHVALGLDIATVQKDDKFQTSFGGYLCLCDVVGTGMEKESSQYRKCRGVLENKQSSSRSLVFQKQYHQREKWAVDSRKDLMKRDSRQEQRALRKLGFNLYDQPKILHRGISMANIMYRMGGGENVFRVLNDFDLSSLVLIEEAMSLRRTGMTPYMASNLLEEKDSSPHLYHYFLEAQIHRCSRRKKDITILPVFRVSDPLFRQTGIDFGFIMVVP</sequence>
<reference evidence="3" key="1">
    <citation type="submission" date="2023-06" db="EMBL/GenBank/DDBJ databases">
        <authorList>
            <consortium name="Lawrence Berkeley National Laboratory"/>
            <person name="Ahrendt S."/>
            <person name="Sahu N."/>
            <person name="Indic B."/>
            <person name="Wong-Bajracharya J."/>
            <person name="Merenyi Z."/>
            <person name="Ke H.-M."/>
            <person name="Monk M."/>
            <person name="Kocsube S."/>
            <person name="Drula E."/>
            <person name="Lipzen A."/>
            <person name="Balint B."/>
            <person name="Henrissat B."/>
            <person name="Andreopoulos B."/>
            <person name="Martin F.M."/>
            <person name="Harder C.B."/>
            <person name="Rigling D."/>
            <person name="Ford K.L."/>
            <person name="Foster G.D."/>
            <person name="Pangilinan J."/>
            <person name="Papanicolaou A."/>
            <person name="Barry K."/>
            <person name="LaButti K."/>
            <person name="Viragh M."/>
            <person name="Koriabine M."/>
            <person name="Yan M."/>
            <person name="Riley R."/>
            <person name="Champramary S."/>
            <person name="Plett K.L."/>
            <person name="Tsai I.J."/>
            <person name="Slot J."/>
            <person name="Sipos G."/>
            <person name="Plett J."/>
            <person name="Nagy L.G."/>
            <person name="Grigoriev I.V."/>
        </authorList>
    </citation>
    <scope>NUCLEOTIDE SEQUENCE</scope>
    <source>
        <strain evidence="3">HWK02</strain>
    </source>
</reference>
<comment type="caution">
    <text evidence="3">The sequence shown here is derived from an EMBL/GenBank/DDBJ whole genome shotgun (WGS) entry which is preliminary data.</text>
</comment>
<feature type="domain" description="Fungal-type protein kinase" evidence="2">
    <location>
        <begin position="152"/>
        <end position="229"/>
    </location>
</feature>
<dbReference type="InterPro" id="IPR011009">
    <property type="entry name" value="Kinase-like_dom_sf"/>
</dbReference>
<dbReference type="Proteomes" id="UP001175228">
    <property type="component" value="Unassembled WGS sequence"/>
</dbReference>
<accession>A0AA39P1P6</accession>
<dbReference type="EMBL" id="JAUEPU010000144">
    <property type="protein sequence ID" value="KAK0475945.1"/>
    <property type="molecule type" value="Genomic_DNA"/>
</dbReference>
<name>A0AA39P1P6_9AGAR</name>
<keyword evidence="4" id="KW-1185">Reference proteome</keyword>
<dbReference type="InterPro" id="IPR040976">
    <property type="entry name" value="Pkinase_fungal"/>
</dbReference>
<evidence type="ECO:0000313" key="4">
    <source>
        <dbReference type="Proteomes" id="UP001175228"/>
    </source>
</evidence>
<proteinExistence type="predicted"/>
<evidence type="ECO:0000259" key="2">
    <source>
        <dbReference type="Pfam" id="PF17667"/>
    </source>
</evidence>
<organism evidence="3 4">
    <name type="scientific">Armillaria luteobubalina</name>
    <dbReference type="NCBI Taxonomy" id="153913"/>
    <lineage>
        <taxon>Eukaryota</taxon>
        <taxon>Fungi</taxon>
        <taxon>Dikarya</taxon>
        <taxon>Basidiomycota</taxon>
        <taxon>Agaricomycotina</taxon>
        <taxon>Agaricomycetes</taxon>
        <taxon>Agaricomycetidae</taxon>
        <taxon>Agaricales</taxon>
        <taxon>Marasmiineae</taxon>
        <taxon>Physalacriaceae</taxon>
        <taxon>Armillaria</taxon>
    </lineage>
</organism>
<protein>
    <recommendedName>
        <fullName evidence="2">Fungal-type protein kinase domain-containing protein</fullName>
    </recommendedName>
</protein>
<dbReference type="AlphaFoldDB" id="A0AA39P1P6"/>
<evidence type="ECO:0000256" key="1">
    <source>
        <dbReference type="SAM" id="MobiDB-lite"/>
    </source>
</evidence>
<evidence type="ECO:0000313" key="3">
    <source>
        <dbReference type="EMBL" id="KAK0475945.1"/>
    </source>
</evidence>
<feature type="region of interest" description="Disordered" evidence="1">
    <location>
        <begin position="1"/>
        <end position="25"/>
    </location>
</feature>
<dbReference type="Pfam" id="PF17667">
    <property type="entry name" value="Pkinase_fungal"/>
    <property type="match status" value="1"/>
</dbReference>
<gene>
    <name evidence="3" type="ORF">EDD18DRAFT_1366867</name>
</gene>
<dbReference type="SUPFAM" id="SSF56112">
    <property type="entry name" value="Protein kinase-like (PK-like)"/>
    <property type="match status" value="1"/>
</dbReference>